<accession>A0AAU2VEI0</accession>
<evidence type="ECO:0000313" key="2">
    <source>
        <dbReference type="EMBL" id="WTW65489.1"/>
    </source>
</evidence>
<proteinExistence type="predicted"/>
<feature type="transmembrane region" description="Helical" evidence="1">
    <location>
        <begin position="42"/>
        <end position="61"/>
    </location>
</feature>
<protein>
    <submittedName>
        <fullName evidence="2">DUF6338 family protein</fullName>
    </submittedName>
</protein>
<feature type="transmembrane region" description="Helical" evidence="1">
    <location>
        <begin position="76"/>
        <end position="100"/>
    </location>
</feature>
<evidence type="ECO:0000256" key="1">
    <source>
        <dbReference type="SAM" id="Phobius"/>
    </source>
</evidence>
<keyword evidence="1" id="KW-1133">Transmembrane helix</keyword>
<gene>
    <name evidence="2" type="ORF">OG549_35265</name>
</gene>
<sequence length="218" mass="24052">MDSFEALLATLLGVMPGALYTWELEKQAGAWGVNLSDRVLRFLGMSVLFHLALAPLSWWLVQQDRDGALQAGTSPWLLWPVVAVYALLPAALGHAVGGAARRRRPWTRWLTGPAPAPRAWDHVFSHEGSIWLRIRLKDPSGGDNGWFAGAFAPARQGPHSYASGFPHDQDIYLAETVEVDPASGRIRLVEGRPKFRGVGVLMRWEDIAYAEVMSVEGE</sequence>
<organism evidence="2">
    <name type="scientific">Streptomyces sp. NBC_00003</name>
    <dbReference type="NCBI Taxonomy" id="2903608"/>
    <lineage>
        <taxon>Bacteria</taxon>
        <taxon>Bacillati</taxon>
        <taxon>Actinomycetota</taxon>
        <taxon>Actinomycetes</taxon>
        <taxon>Kitasatosporales</taxon>
        <taxon>Streptomycetaceae</taxon>
        <taxon>Streptomyces</taxon>
    </lineage>
</organism>
<dbReference type="AlphaFoldDB" id="A0AAU2VEI0"/>
<dbReference type="Pfam" id="PF19865">
    <property type="entry name" value="DUF6338"/>
    <property type="match status" value="1"/>
</dbReference>
<keyword evidence="1" id="KW-0472">Membrane</keyword>
<dbReference type="InterPro" id="IPR045919">
    <property type="entry name" value="DUF6338"/>
</dbReference>
<name>A0AAU2VEI0_9ACTN</name>
<dbReference type="EMBL" id="CP108318">
    <property type="protein sequence ID" value="WTW65489.1"/>
    <property type="molecule type" value="Genomic_DNA"/>
</dbReference>
<reference evidence="2" key="1">
    <citation type="submission" date="2022-10" db="EMBL/GenBank/DDBJ databases">
        <title>The complete genomes of actinobacterial strains from the NBC collection.</title>
        <authorList>
            <person name="Joergensen T.S."/>
            <person name="Alvarez Arevalo M."/>
            <person name="Sterndorff E.B."/>
            <person name="Faurdal D."/>
            <person name="Vuksanovic O."/>
            <person name="Mourched A.-S."/>
            <person name="Charusanti P."/>
            <person name="Shaw S."/>
            <person name="Blin K."/>
            <person name="Weber T."/>
        </authorList>
    </citation>
    <scope>NUCLEOTIDE SEQUENCE</scope>
    <source>
        <strain evidence="2">NBC_00003</strain>
    </source>
</reference>
<keyword evidence="1" id="KW-0812">Transmembrane</keyword>